<comment type="caution">
    <text evidence="2">The sequence shown here is derived from an EMBL/GenBank/DDBJ whole genome shotgun (WGS) entry which is preliminary data.</text>
</comment>
<dbReference type="Pfam" id="PF00646">
    <property type="entry name" value="F-box"/>
    <property type="match status" value="1"/>
</dbReference>
<accession>A0AAW0FDA3</accession>
<evidence type="ECO:0000259" key="1">
    <source>
        <dbReference type="PROSITE" id="PS50181"/>
    </source>
</evidence>
<proteinExistence type="predicted"/>
<sequence length="646" mass="74674">MAPPAPTQPTNPRRTIRGHRGSLSVFLEAPVDIFIEVLSHLQPLDLLHIARTNKGFRNLLMDRNSSKSMWKSARMNFPGLPEPFPQMSEPRFASLCFETACDVCMKTGSRDPIWRLCTRLCNSCRRAETVSNTCLTVENTNGDMITIPHVAGGIPNVAGNRVLKSDAERLLAEWTSLETTEQRDEFLDNQRKHSEEIRMHAQALWEWSNARRRGREDELEDIRSERYQMIADRLVALGYKQEVDFYAYELRRSTLVRQNRPLTERAWSNIQPALIDLLENTVRPARIEHVYQTNMHERFDLLRCATEPLARQYLNVFPRVGYLARMPQIIEILAFPKDCENPGPLPADALIFISFHREQIVKTWYDNLARTAHFQLHQSIEQIPLDVEISDLAITRVVICKRCQKPAIGMTFTMATHKCGWVHDLSEFGYGCVPLEGIIENILKISGCNKFSTVETMDLRDPKLVCKTGACAEYADRGVRVVFNWREAALHCEQEHRRGELAISMQEQFGSWDVLPPNEASKIHPLQRNARVHYLEEQIRKPLWLCTGCTEPQASWDEANEHFWRVHRPHSFFDEQKTCFPDPNKCQRITPPVYLISDETDIEDLDLDVREAFDRNEAAFDSSESVIPTRAISQVVYNRFPWPKYL</sequence>
<dbReference type="CDD" id="cd09917">
    <property type="entry name" value="F-box_SF"/>
    <property type="match status" value="1"/>
</dbReference>
<dbReference type="SUPFAM" id="SSF81383">
    <property type="entry name" value="F-box domain"/>
    <property type="match status" value="1"/>
</dbReference>
<dbReference type="AlphaFoldDB" id="A0AAW0FDA3"/>
<reference evidence="2 3" key="1">
    <citation type="submission" date="2022-09" db="EMBL/GenBank/DDBJ databases">
        <authorList>
            <person name="Palmer J.M."/>
        </authorList>
    </citation>
    <scope>NUCLEOTIDE SEQUENCE [LARGE SCALE GENOMIC DNA]</scope>
    <source>
        <strain evidence="2 3">DSM 7382</strain>
    </source>
</reference>
<dbReference type="PROSITE" id="PS50181">
    <property type="entry name" value="FBOX"/>
    <property type="match status" value="1"/>
</dbReference>
<evidence type="ECO:0000313" key="3">
    <source>
        <dbReference type="Proteomes" id="UP001385951"/>
    </source>
</evidence>
<dbReference type="Proteomes" id="UP001385951">
    <property type="component" value="Unassembled WGS sequence"/>
</dbReference>
<name>A0AAW0FDA3_9APHY</name>
<gene>
    <name evidence="2" type="ORF">QCA50_018993</name>
</gene>
<organism evidence="2 3">
    <name type="scientific">Cerrena zonata</name>
    <dbReference type="NCBI Taxonomy" id="2478898"/>
    <lineage>
        <taxon>Eukaryota</taxon>
        <taxon>Fungi</taxon>
        <taxon>Dikarya</taxon>
        <taxon>Basidiomycota</taxon>
        <taxon>Agaricomycotina</taxon>
        <taxon>Agaricomycetes</taxon>
        <taxon>Polyporales</taxon>
        <taxon>Cerrenaceae</taxon>
        <taxon>Cerrena</taxon>
    </lineage>
</organism>
<keyword evidence="3" id="KW-1185">Reference proteome</keyword>
<dbReference type="InterPro" id="IPR036047">
    <property type="entry name" value="F-box-like_dom_sf"/>
</dbReference>
<evidence type="ECO:0000313" key="2">
    <source>
        <dbReference type="EMBL" id="KAK7678052.1"/>
    </source>
</evidence>
<feature type="domain" description="F-box" evidence="1">
    <location>
        <begin position="23"/>
        <end position="73"/>
    </location>
</feature>
<protein>
    <recommendedName>
        <fullName evidence="1">F-box domain-containing protein</fullName>
    </recommendedName>
</protein>
<dbReference type="InterPro" id="IPR001810">
    <property type="entry name" value="F-box_dom"/>
</dbReference>
<dbReference type="EMBL" id="JASBNA010000078">
    <property type="protein sequence ID" value="KAK7678052.1"/>
    <property type="molecule type" value="Genomic_DNA"/>
</dbReference>